<protein>
    <submittedName>
        <fullName evidence="1">Uncharacterized protein</fullName>
    </submittedName>
</protein>
<name>J3LS00_ORYBR</name>
<sequence>MKGLNGLPIPNMYTSSSSDLKIWTGHGLMGKVNIETPTTKVKSETPMSNNVNGDNVIHNAEALSAMTKGIERAHDRFRSSSFLGLLRRLAVGQPNAMPPLSGPIN</sequence>
<keyword evidence="2" id="KW-1185">Reference proteome</keyword>
<dbReference type="HOGENOM" id="CLU_2240745_0_0_1"/>
<evidence type="ECO:0000313" key="2">
    <source>
        <dbReference type="Proteomes" id="UP000006038"/>
    </source>
</evidence>
<evidence type="ECO:0000313" key="1">
    <source>
        <dbReference type="EnsemblPlants" id="OB03G38260.1"/>
    </source>
</evidence>
<organism evidence="1">
    <name type="scientific">Oryza brachyantha</name>
    <name type="common">malo sina</name>
    <dbReference type="NCBI Taxonomy" id="4533"/>
    <lineage>
        <taxon>Eukaryota</taxon>
        <taxon>Viridiplantae</taxon>
        <taxon>Streptophyta</taxon>
        <taxon>Embryophyta</taxon>
        <taxon>Tracheophyta</taxon>
        <taxon>Spermatophyta</taxon>
        <taxon>Magnoliopsida</taxon>
        <taxon>Liliopsida</taxon>
        <taxon>Poales</taxon>
        <taxon>Poaceae</taxon>
        <taxon>BOP clade</taxon>
        <taxon>Oryzoideae</taxon>
        <taxon>Oryzeae</taxon>
        <taxon>Oryzinae</taxon>
        <taxon>Oryza</taxon>
    </lineage>
</organism>
<dbReference type="Proteomes" id="UP000006038">
    <property type="component" value="Chromosome 3"/>
</dbReference>
<dbReference type="EnsemblPlants" id="OB03G38260.1">
    <property type="protein sequence ID" value="OB03G38260.1"/>
    <property type="gene ID" value="OB03G38260"/>
</dbReference>
<reference evidence="1" key="1">
    <citation type="journal article" date="2013" name="Nat. Commun.">
        <title>Whole-genome sequencing of Oryza brachyantha reveals mechanisms underlying Oryza genome evolution.</title>
        <authorList>
            <person name="Chen J."/>
            <person name="Huang Q."/>
            <person name="Gao D."/>
            <person name="Wang J."/>
            <person name="Lang Y."/>
            <person name="Liu T."/>
            <person name="Li B."/>
            <person name="Bai Z."/>
            <person name="Luis Goicoechea J."/>
            <person name="Liang C."/>
            <person name="Chen C."/>
            <person name="Zhang W."/>
            <person name="Sun S."/>
            <person name="Liao Y."/>
            <person name="Zhang X."/>
            <person name="Yang L."/>
            <person name="Song C."/>
            <person name="Wang M."/>
            <person name="Shi J."/>
            <person name="Liu G."/>
            <person name="Liu J."/>
            <person name="Zhou H."/>
            <person name="Zhou W."/>
            <person name="Yu Q."/>
            <person name="An N."/>
            <person name="Chen Y."/>
            <person name="Cai Q."/>
            <person name="Wang B."/>
            <person name="Liu B."/>
            <person name="Min J."/>
            <person name="Huang Y."/>
            <person name="Wu H."/>
            <person name="Li Z."/>
            <person name="Zhang Y."/>
            <person name="Yin Y."/>
            <person name="Song W."/>
            <person name="Jiang J."/>
            <person name="Jackson S.A."/>
            <person name="Wing R.A."/>
            <person name="Wang J."/>
            <person name="Chen M."/>
        </authorList>
    </citation>
    <scope>NUCLEOTIDE SEQUENCE [LARGE SCALE GENOMIC DNA]</scope>
    <source>
        <strain evidence="1">cv. IRGC 101232</strain>
    </source>
</reference>
<proteinExistence type="predicted"/>
<reference evidence="1" key="2">
    <citation type="submission" date="2013-04" db="UniProtKB">
        <authorList>
            <consortium name="EnsemblPlants"/>
        </authorList>
    </citation>
    <scope>IDENTIFICATION</scope>
</reference>
<dbReference type="AlphaFoldDB" id="J3LS00"/>
<dbReference type="Gramene" id="OB03G38260.1">
    <property type="protein sequence ID" value="OB03G38260.1"/>
    <property type="gene ID" value="OB03G38260"/>
</dbReference>
<accession>J3LS00</accession>